<name>A0ABV3DWN4_9ACTN</name>
<comment type="caution">
    <text evidence="1">The sequence shown here is derived from an EMBL/GenBank/DDBJ whole genome shotgun (WGS) entry which is preliminary data.</text>
</comment>
<protein>
    <submittedName>
        <fullName evidence="1">Uncharacterized protein</fullName>
    </submittedName>
</protein>
<dbReference type="EMBL" id="JBEZFP010000255">
    <property type="protein sequence ID" value="MEU8140163.1"/>
    <property type="molecule type" value="Genomic_DNA"/>
</dbReference>
<organism evidence="1 2">
    <name type="scientific">Streptodolium elevatio</name>
    <dbReference type="NCBI Taxonomy" id="3157996"/>
    <lineage>
        <taxon>Bacteria</taxon>
        <taxon>Bacillati</taxon>
        <taxon>Actinomycetota</taxon>
        <taxon>Actinomycetes</taxon>
        <taxon>Kitasatosporales</taxon>
        <taxon>Streptomycetaceae</taxon>
        <taxon>Streptodolium</taxon>
    </lineage>
</organism>
<evidence type="ECO:0000313" key="2">
    <source>
        <dbReference type="Proteomes" id="UP001551482"/>
    </source>
</evidence>
<sequence>MTPESWQPRRGDTLVGTLILDEIDMFWTDCRFEPGPGWDEVSPLFEALKVAWQHGGTDERVRADQDIAAQQMVLVPDDGSEPITGGLLRIHQDRARFRGWRADA</sequence>
<dbReference type="RefSeq" id="WP_358365048.1">
    <property type="nucleotide sequence ID" value="NZ_JBEZFP010000255.1"/>
</dbReference>
<keyword evidence="2" id="KW-1185">Reference proteome</keyword>
<dbReference type="Proteomes" id="UP001551482">
    <property type="component" value="Unassembled WGS sequence"/>
</dbReference>
<proteinExistence type="predicted"/>
<accession>A0ABV3DWN4</accession>
<evidence type="ECO:0000313" key="1">
    <source>
        <dbReference type="EMBL" id="MEU8140163.1"/>
    </source>
</evidence>
<gene>
    <name evidence="1" type="ORF">AB0C36_42605</name>
</gene>
<reference evidence="1 2" key="1">
    <citation type="submission" date="2024-06" db="EMBL/GenBank/DDBJ databases">
        <title>The Natural Products Discovery Center: Release of the First 8490 Sequenced Strains for Exploring Actinobacteria Biosynthetic Diversity.</title>
        <authorList>
            <person name="Kalkreuter E."/>
            <person name="Kautsar S.A."/>
            <person name="Yang D."/>
            <person name="Bader C.D."/>
            <person name="Teijaro C.N."/>
            <person name="Fluegel L."/>
            <person name="Davis C.M."/>
            <person name="Simpson J.R."/>
            <person name="Lauterbach L."/>
            <person name="Steele A.D."/>
            <person name="Gui C."/>
            <person name="Meng S."/>
            <person name="Li G."/>
            <person name="Viehrig K."/>
            <person name="Ye F."/>
            <person name="Su P."/>
            <person name="Kiefer A.F."/>
            <person name="Nichols A."/>
            <person name="Cepeda A.J."/>
            <person name="Yan W."/>
            <person name="Fan B."/>
            <person name="Jiang Y."/>
            <person name="Adhikari A."/>
            <person name="Zheng C.-J."/>
            <person name="Schuster L."/>
            <person name="Cowan T.M."/>
            <person name="Smanski M.J."/>
            <person name="Chevrette M.G."/>
            <person name="De Carvalho L.P.S."/>
            <person name="Shen B."/>
        </authorList>
    </citation>
    <scope>NUCLEOTIDE SEQUENCE [LARGE SCALE GENOMIC DNA]</scope>
    <source>
        <strain evidence="1 2">NPDC048946</strain>
    </source>
</reference>